<dbReference type="AlphaFoldDB" id="W1IT55"/>
<dbReference type="EMBL" id="CBXF010000002">
    <property type="protein sequence ID" value="CDL80998.1"/>
    <property type="molecule type" value="Genomic_DNA"/>
</dbReference>
<feature type="chain" id="PRO_5004803638" description="Lipoprotein" evidence="1">
    <location>
        <begin position="19"/>
        <end position="144"/>
    </location>
</feature>
<dbReference type="PROSITE" id="PS51257">
    <property type="entry name" value="PROKAR_LIPOPROTEIN"/>
    <property type="match status" value="1"/>
</dbReference>
<dbReference type="OrthoDB" id="9154618at2"/>
<accession>W1IT55</accession>
<keyword evidence="3" id="KW-1185">Reference proteome</keyword>
<dbReference type="RefSeq" id="WP_038234240.1">
    <property type="nucleotide sequence ID" value="NZ_CAWLWS010000002.1"/>
</dbReference>
<dbReference type="Proteomes" id="UP000019202">
    <property type="component" value="Unassembled WGS sequence"/>
</dbReference>
<evidence type="ECO:0008006" key="4">
    <source>
        <dbReference type="Google" id="ProtNLM"/>
    </source>
</evidence>
<gene>
    <name evidence="2" type="ORF">XSR1_100048</name>
</gene>
<evidence type="ECO:0000313" key="3">
    <source>
        <dbReference type="Proteomes" id="UP000019202"/>
    </source>
</evidence>
<reference evidence="2" key="1">
    <citation type="submission" date="2013-11" db="EMBL/GenBank/DDBJ databases">
        <title>Draft genome sequence and annotation of the entomopathogenic bacteria, Xenorhabdus cabanillasi strain JM26 and Xenorhabdus szentirmai strain DSM 16338.</title>
        <authorList>
            <person name="Gualtieri M."/>
            <person name="Ogier J.C."/>
            <person name="Pages S."/>
            <person name="Givaudan A."/>
            <person name="Gaudriault S."/>
        </authorList>
    </citation>
    <scope>NUCLEOTIDE SEQUENCE [LARGE SCALE GENOMIC DNA]</scope>
    <source>
        <strain evidence="2">DSM 16338</strain>
    </source>
</reference>
<evidence type="ECO:0000256" key="1">
    <source>
        <dbReference type="SAM" id="SignalP"/>
    </source>
</evidence>
<evidence type="ECO:0000313" key="2">
    <source>
        <dbReference type="EMBL" id="CDL80998.1"/>
    </source>
</evidence>
<name>W1IT55_9GAMM</name>
<protein>
    <recommendedName>
        <fullName evidence="4">Lipoprotein</fullName>
    </recommendedName>
</protein>
<proteinExistence type="predicted"/>
<organism evidence="2 3">
    <name type="scientific">Xenorhabdus szentirmaii DSM 16338</name>
    <dbReference type="NCBI Taxonomy" id="1427518"/>
    <lineage>
        <taxon>Bacteria</taxon>
        <taxon>Pseudomonadati</taxon>
        <taxon>Pseudomonadota</taxon>
        <taxon>Gammaproteobacteria</taxon>
        <taxon>Enterobacterales</taxon>
        <taxon>Morganellaceae</taxon>
        <taxon>Xenorhabdus</taxon>
    </lineage>
</organism>
<keyword evidence="1" id="KW-0732">Signal</keyword>
<feature type="signal peptide" evidence="1">
    <location>
        <begin position="1"/>
        <end position="18"/>
    </location>
</feature>
<sequence length="144" mass="15443">MKNRVILPSVLVVFSLLAGCSSTRLDVAASKEVPVNRMFWGSDKGNEGLKSQIIIKRDRGFVGSGCLQNIQLNGIKVAELEIGEKVTFYAPPGNYTFTTYLSGSAFCGSLISSLAVKILPNSSNIFRIAVVDGSAPKIIKDNDS</sequence>
<comment type="caution">
    <text evidence="2">The sequence shown here is derived from an EMBL/GenBank/DDBJ whole genome shotgun (WGS) entry which is preliminary data.</text>
</comment>